<evidence type="ECO:0000313" key="2">
    <source>
        <dbReference type="Proteomes" id="UP000466345"/>
    </source>
</evidence>
<dbReference type="Gene3D" id="1.20.140.10">
    <property type="entry name" value="Butyryl-CoA Dehydrogenase, subunit A, domain 3"/>
    <property type="match status" value="1"/>
</dbReference>
<proteinExistence type="predicted"/>
<keyword evidence="2" id="KW-1185">Reference proteome</keyword>
<organism evidence="1 2">
    <name type="scientific">Streptomyces smaragdinus</name>
    <dbReference type="NCBI Taxonomy" id="2585196"/>
    <lineage>
        <taxon>Bacteria</taxon>
        <taxon>Bacillati</taxon>
        <taxon>Actinomycetota</taxon>
        <taxon>Actinomycetes</taxon>
        <taxon>Kitasatosporales</taxon>
        <taxon>Streptomycetaceae</taxon>
        <taxon>Streptomyces</taxon>
    </lineage>
</organism>
<name>A0A7K0CMR0_9ACTN</name>
<dbReference type="AlphaFoldDB" id="A0A7K0CMR0"/>
<dbReference type="Proteomes" id="UP000466345">
    <property type="component" value="Unassembled WGS sequence"/>
</dbReference>
<dbReference type="SUPFAM" id="SSF47203">
    <property type="entry name" value="Acyl-CoA dehydrogenase C-terminal domain-like"/>
    <property type="match status" value="1"/>
</dbReference>
<sequence length="205" mass="21114">MTTEPLAAAPVVDLGLGRRVRALARDDGPAAALTELRSALGPGWGPGGHTLLPRSAPDPAEADLLLTVTIDSGDLGVWHDSRRRGGDAGPWALGAAWIRVGLGERLLRLATAYVSGRKRGNEPLSSVSAVGVMIGSAAGDLAEANLLLEHDGEAGLPRAITAVADAQRTSLRMLGASGFLDEEPGRLGRAIDLLGDIFHTPEVGA</sequence>
<accession>A0A7K0CMR0</accession>
<dbReference type="EMBL" id="WEGJ01000024">
    <property type="protein sequence ID" value="MQY14765.1"/>
    <property type="molecule type" value="Genomic_DNA"/>
</dbReference>
<dbReference type="InterPro" id="IPR036250">
    <property type="entry name" value="AcylCo_DH-like_C"/>
</dbReference>
<gene>
    <name evidence="1" type="ORF">SRB5_49410</name>
</gene>
<dbReference type="GO" id="GO:0016627">
    <property type="term" value="F:oxidoreductase activity, acting on the CH-CH group of donors"/>
    <property type="evidence" value="ECO:0007669"/>
    <property type="project" value="InterPro"/>
</dbReference>
<dbReference type="RefSeq" id="WP_153455614.1">
    <property type="nucleotide sequence ID" value="NZ_WEGJ01000024.1"/>
</dbReference>
<protein>
    <submittedName>
        <fullName evidence="1">Uncharacterized protein</fullName>
    </submittedName>
</protein>
<reference evidence="1 2" key="1">
    <citation type="submission" date="2019-10" db="EMBL/GenBank/DDBJ databases">
        <title>Streptomyces smaragdinus sp. nov. and Streptomyces fabii sp. nov., isolated from the gut of fungus growing-termite Macrotermes natalensis.</title>
        <authorList>
            <person name="Schwitalla J."/>
            <person name="Benndorf R."/>
            <person name="Martin K."/>
            <person name="De Beer W."/>
            <person name="Kaster A.-K."/>
            <person name="Vollmers J."/>
            <person name="Poulsen M."/>
            <person name="Beemelmanns C."/>
        </authorList>
    </citation>
    <scope>NUCLEOTIDE SEQUENCE [LARGE SCALE GENOMIC DNA]</scope>
    <source>
        <strain evidence="1 2">RB5</strain>
    </source>
</reference>
<comment type="caution">
    <text evidence="1">The sequence shown here is derived from an EMBL/GenBank/DDBJ whole genome shotgun (WGS) entry which is preliminary data.</text>
</comment>
<dbReference type="OrthoDB" id="3478937at2"/>
<evidence type="ECO:0000313" key="1">
    <source>
        <dbReference type="EMBL" id="MQY14765.1"/>
    </source>
</evidence>